<reference evidence="1 2" key="1">
    <citation type="submission" date="2018-06" db="EMBL/GenBank/DDBJ databases">
        <title>Comparative genomics reveals the genomic features of Rhizophagus irregularis, R. cerebriforme, R. diaphanum and Gigaspora rosea, and their symbiotic lifestyle signature.</title>
        <authorList>
            <person name="Morin E."/>
            <person name="San Clemente H."/>
            <person name="Chen E.C.H."/>
            <person name="De La Providencia I."/>
            <person name="Hainaut M."/>
            <person name="Kuo A."/>
            <person name="Kohler A."/>
            <person name="Murat C."/>
            <person name="Tang N."/>
            <person name="Roy S."/>
            <person name="Loubradou J."/>
            <person name="Henrissat B."/>
            <person name="Grigoriev I.V."/>
            <person name="Corradi N."/>
            <person name="Roux C."/>
            <person name="Martin F.M."/>
        </authorList>
    </citation>
    <scope>NUCLEOTIDE SEQUENCE [LARGE SCALE GENOMIC DNA]</scope>
    <source>
        <strain evidence="1 2">DAOM 194757</strain>
    </source>
</reference>
<evidence type="ECO:0000313" key="1">
    <source>
        <dbReference type="EMBL" id="RIB16804.1"/>
    </source>
</evidence>
<dbReference type="AlphaFoldDB" id="A0A397V2Q6"/>
<evidence type="ECO:0000313" key="2">
    <source>
        <dbReference type="Proteomes" id="UP000266673"/>
    </source>
</evidence>
<sequence length="80" mass="8823">MVHLIENATNIVINTLPTAGNVSSDHTILRIDLCMDIGKYSGQIVGAFVQGAEWFTIEENLHFPNGYLHIKGPKTINSWG</sequence>
<dbReference type="Gene3D" id="3.30.365.10">
    <property type="entry name" value="Aldehyde oxidase/xanthine dehydrogenase, molybdopterin binding domain"/>
    <property type="match status" value="1"/>
</dbReference>
<comment type="caution">
    <text evidence="1">The sequence shown here is derived from an EMBL/GenBank/DDBJ whole genome shotgun (WGS) entry which is preliminary data.</text>
</comment>
<proteinExistence type="predicted"/>
<dbReference type="Proteomes" id="UP000266673">
    <property type="component" value="Unassembled WGS sequence"/>
</dbReference>
<dbReference type="EMBL" id="QKWP01000649">
    <property type="protein sequence ID" value="RIB16804.1"/>
    <property type="molecule type" value="Genomic_DNA"/>
</dbReference>
<dbReference type="SUPFAM" id="SSF56003">
    <property type="entry name" value="Molybdenum cofactor-binding domain"/>
    <property type="match status" value="1"/>
</dbReference>
<gene>
    <name evidence="1" type="ORF">C2G38_2188938</name>
</gene>
<dbReference type="InterPro" id="IPR037165">
    <property type="entry name" value="AldOxase/xan_DH_Mopterin-bd_sf"/>
</dbReference>
<accession>A0A397V2Q6</accession>
<name>A0A397V2Q6_9GLOM</name>
<organism evidence="1 2">
    <name type="scientific">Gigaspora rosea</name>
    <dbReference type="NCBI Taxonomy" id="44941"/>
    <lineage>
        <taxon>Eukaryota</taxon>
        <taxon>Fungi</taxon>
        <taxon>Fungi incertae sedis</taxon>
        <taxon>Mucoromycota</taxon>
        <taxon>Glomeromycotina</taxon>
        <taxon>Glomeromycetes</taxon>
        <taxon>Diversisporales</taxon>
        <taxon>Gigasporaceae</taxon>
        <taxon>Gigaspora</taxon>
    </lineage>
</organism>
<protein>
    <submittedName>
        <fullName evidence="1">Uncharacterized protein</fullName>
    </submittedName>
</protein>
<dbReference type="STRING" id="44941.A0A397V2Q6"/>
<dbReference type="GO" id="GO:0016491">
    <property type="term" value="F:oxidoreductase activity"/>
    <property type="evidence" value="ECO:0007669"/>
    <property type="project" value="InterPro"/>
</dbReference>
<keyword evidence="2" id="KW-1185">Reference proteome</keyword>
<dbReference type="OrthoDB" id="8300278at2759"/>